<evidence type="ECO:0000256" key="6">
    <source>
        <dbReference type="SAM" id="Phobius"/>
    </source>
</evidence>
<dbReference type="PANTHER" id="PTHR30250">
    <property type="entry name" value="PST FAMILY PREDICTED COLANIC ACID TRANSPORTER"/>
    <property type="match status" value="1"/>
</dbReference>
<organism evidence="7">
    <name type="scientific">marine metagenome</name>
    <dbReference type="NCBI Taxonomy" id="408172"/>
    <lineage>
        <taxon>unclassified sequences</taxon>
        <taxon>metagenomes</taxon>
        <taxon>ecological metagenomes</taxon>
    </lineage>
</organism>
<proteinExistence type="predicted"/>
<keyword evidence="4 6" id="KW-1133">Transmembrane helix</keyword>
<reference evidence="7" key="1">
    <citation type="submission" date="2018-05" db="EMBL/GenBank/DDBJ databases">
        <authorList>
            <person name="Lanie J.A."/>
            <person name="Ng W.-L."/>
            <person name="Kazmierczak K.M."/>
            <person name="Andrzejewski T.M."/>
            <person name="Davidsen T.M."/>
            <person name="Wayne K.J."/>
            <person name="Tettelin H."/>
            <person name="Glass J.I."/>
            <person name="Rusch D."/>
            <person name="Podicherti R."/>
            <person name="Tsui H.-C.T."/>
            <person name="Winkler M.E."/>
        </authorList>
    </citation>
    <scope>NUCLEOTIDE SEQUENCE</scope>
</reference>
<dbReference type="AlphaFoldDB" id="A0A382DFP0"/>
<feature type="transmembrane region" description="Helical" evidence="6">
    <location>
        <begin position="139"/>
        <end position="161"/>
    </location>
</feature>
<accession>A0A382DFP0</accession>
<feature type="transmembrane region" description="Helical" evidence="6">
    <location>
        <begin position="6"/>
        <end position="33"/>
    </location>
</feature>
<keyword evidence="2" id="KW-1003">Cell membrane</keyword>
<evidence type="ECO:0000256" key="4">
    <source>
        <dbReference type="ARBA" id="ARBA00022989"/>
    </source>
</evidence>
<evidence type="ECO:0000256" key="1">
    <source>
        <dbReference type="ARBA" id="ARBA00004651"/>
    </source>
</evidence>
<feature type="transmembrane region" description="Helical" evidence="6">
    <location>
        <begin position="82"/>
        <end position="102"/>
    </location>
</feature>
<comment type="subcellular location">
    <subcellularLocation>
        <location evidence="1">Cell membrane</location>
        <topology evidence="1">Multi-pass membrane protein</topology>
    </subcellularLocation>
</comment>
<feature type="transmembrane region" description="Helical" evidence="6">
    <location>
        <begin position="54"/>
        <end position="76"/>
    </location>
</feature>
<feature type="non-terminal residue" evidence="7">
    <location>
        <position position="1"/>
    </location>
</feature>
<evidence type="ECO:0008006" key="8">
    <source>
        <dbReference type="Google" id="ProtNLM"/>
    </source>
</evidence>
<dbReference type="EMBL" id="UINC01039056">
    <property type="protein sequence ID" value="SVB36969.1"/>
    <property type="molecule type" value="Genomic_DNA"/>
</dbReference>
<evidence type="ECO:0000313" key="7">
    <source>
        <dbReference type="EMBL" id="SVB36969.1"/>
    </source>
</evidence>
<evidence type="ECO:0000256" key="2">
    <source>
        <dbReference type="ARBA" id="ARBA00022475"/>
    </source>
</evidence>
<evidence type="ECO:0000256" key="3">
    <source>
        <dbReference type="ARBA" id="ARBA00022692"/>
    </source>
</evidence>
<feature type="transmembrane region" description="Helical" evidence="6">
    <location>
        <begin position="114"/>
        <end position="133"/>
    </location>
</feature>
<name>A0A382DFP0_9ZZZZ</name>
<sequence length="167" mass="18405">VLIAPLLGFVLLGNYALSVQFFMILMLLPYVFYKYILPLDSSQKETAKIRKAGTLLSVGICMIGIFVLSDILPITFPEFSEIKNAMGIMSFAVIPATVALLFKSKLLAIEKNKHLLVSKILGTSTLVIGFIIFGPIYGMIGLSVVFVFSYMIEASIVVIIFKKEKLS</sequence>
<protein>
    <recommendedName>
        <fullName evidence="8">Polysaccharide biosynthesis protein C-terminal domain-containing protein</fullName>
    </recommendedName>
</protein>
<keyword evidence="5 6" id="KW-0472">Membrane</keyword>
<gene>
    <name evidence="7" type="ORF">METZ01_LOCUS189823</name>
</gene>
<dbReference type="GO" id="GO:0005886">
    <property type="term" value="C:plasma membrane"/>
    <property type="evidence" value="ECO:0007669"/>
    <property type="project" value="UniProtKB-SubCell"/>
</dbReference>
<evidence type="ECO:0000256" key="5">
    <source>
        <dbReference type="ARBA" id="ARBA00023136"/>
    </source>
</evidence>
<keyword evidence="3 6" id="KW-0812">Transmembrane</keyword>
<dbReference type="PANTHER" id="PTHR30250:SF28">
    <property type="entry name" value="POLYSACCHARIDE BIOSYNTHESIS PROTEIN"/>
    <property type="match status" value="1"/>
</dbReference>
<dbReference type="InterPro" id="IPR050833">
    <property type="entry name" value="Poly_Biosynth_Transport"/>
</dbReference>